<reference evidence="11 12" key="1">
    <citation type="submission" date="2024-05" db="EMBL/GenBank/DDBJ databases">
        <title>Haplotype-resolved chromosome-level genome assembly of Huyou (Citrus changshanensis).</title>
        <authorList>
            <person name="Miao C."/>
            <person name="Chen W."/>
            <person name="Wu Y."/>
            <person name="Wang L."/>
            <person name="Zhao S."/>
            <person name="Grierson D."/>
            <person name="Xu C."/>
            <person name="Chen K."/>
        </authorList>
    </citation>
    <scope>NUCLEOTIDE SEQUENCE [LARGE SCALE GENOMIC DNA]</scope>
    <source>
        <strain evidence="11">01-14</strain>
        <tissue evidence="11">Leaf</tissue>
    </source>
</reference>
<organism evidence="11 12">
    <name type="scientific">Citrus x changshan-huyou</name>
    <dbReference type="NCBI Taxonomy" id="2935761"/>
    <lineage>
        <taxon>Eukaryota</taxon>
        <taxon>Viridiplantae</taxon>
        <taxon>Streptophyta</taxon>
        <taxon>Embryophyta</taxon>
        <taxon>Tracheophyta</taxon>
        <taxon>Spermatophyta</taxon>
        <taxon>Magnoliopsida</taxon>
        <taxon>eudicotyledons</taxon>
        <taxon>Gunneridae</taxon>
        <taxon>Pentapetalae</taxon>
        <taxon>rosids</taxon>
        <taxon>malvids</taxon>
        <taxon>Sapindales</taxon>
        <taxon>Rutaceae</taxon>
        <taxon>Aurantioideae</taxon>
        <taxon>Citrus</taxon>
    </lineage>
</organism>
<dbReference type="SUPFAM" id="SSF49998">
    <property type="entry name" value="Amine oxidase catalytic domain"/>
    <property type="match status" value="1"/>
</dbReference>
<proteinExistence type="inferred from homology"/>
<evidence type="ECO:0000256" key="6">
    <source>
        <dbReference type="ARBA" id="ARBA00023157"/>
    </source>
</evidence>
<protein>
    <recommendedName>
        <fullName evidence="9">Amine oxidase</fullName>
        <ecNumber evidence="9">1.4.3.-</ecNumber>
    </recommendedName>
</protein>
<dbReference type="GO" id="GO:0008131">
    <property type="term" value="F:primary methylamine oxidase activity"/>
    <property type="evidence" value="ECO:0007669"/>
    <property type="project" value="InterPro"/>
</dbReference>
<dbReference type="EC" id="1.4.3.-" evidence="9"/>
<dbReference type="GO" id="GO:0048038">
    <property type="term" value="F:quinone binding"/>
    <property type="evidence" value="ECO:0007669"/>
    <property type="project" value="InterPro"/>
</dbReference>
<keyword evidence="6" id="KW-1015">Disulfide bond</keyword>
<dbReference type="GO" id="GO:0009753">
    <property type="term" value="P:response to jasmonic acid"/>
    <property type="evidence" value="ECO:0007669"/>
    <property type="project" value="UniProtKB-ARBA"/>
</dbReference>
<comment type="caution">
    <text evidence="11">The sequence shown here is derived from an EMBL/GenBank/DDBJ whole genome shotgun (WGS) entry which is preliminary data.</text>
</comment>
<keyword evidence="4 9" id="KW-0560">Oxidoreductase</keyword>
<dbReference type="AlphaFoldDB" id="A0AAP0LQE3"/>
<comment type="similarity">
    <text evidence="1 9">Belongs to the copper/topaquinone oxidase family.</text>
</comment>
<dbReference type="GO" id="GO:0005507">
    <property type="term" value="F:copper ion binding"/>
    <property type="evidence" value="ECO:0007669"/>
    <property type="project" value="InterPro"/>
</dbReference>
<evidence type="ECO:0000313" key="12">
    <source>
        <dbReference type="Proteomes" id="UP001428341"/>
    </source>
</evidence>
<dbReference type="PROSITE" id="PS01165">
    <property type="entry name" value="COPPER_AMINE_OXID_2"/>
    <property type="match status" value="1"/>
</dbReference>
<evidence type="ECO:0000256" key="7">
    <source>
        <dbReference type="PIRSR" id="PIRSR600269-50"/>
    </source>
</evidence>
<comment type="cofactor">
    <cofactor evidence="9">
        <name>Cu cation</name>
        <dbReference type="ChEBI" id="CHEBI:23378"/>
    </cofactor>
    <text evidence="9">Contains 1 topaquinone per subunit.</text>
</comment>
<accession>A0AAP0LQE3</accession>
<evidence type="ECO:0000256" key="9">
    <source>
        <dbReference type="RuleBase" id="RU000672"/>
    </source>
</evidence>
<name>A0AAP0LQE3_9ROSI</name>
<dbReference type="InterPro" id="IPR049948">
    <property type="entry name" value="Cu_Am_ox_TPQ-bd"/>
</dbReference>
<dbReference type="GO" id="GO:0009611">
    <property type="term" value="P:response to wounding"/>
    <property type="evidence" value="ECO:0007669"/>
    <property type="project" value="UniProtKB-ARBA"/>
</dbReference>
<evidence type="ECO:0000256" key="8">
    <source>
        <dbReference type="PIRSR" id="PIRSR600269-51"/>
    </source>
</evidence>
<dbReference type="GO" id="GO:0009737">
    <property type="term" value="P:response to abscisic acid"/>
    <property type="evidence" value="ECO:0007669"/>
    <property type="project" value="UniProtKB-ARBA"/>
</dbReference>
<keyword evidence="5 9" id="KW-0186">Copper</keyword>
<sequence>MIISLVSIYDLEKQQSRRVLNKGHISEMFVPYMDLTEEWQRRTFFDAGEYGYGLCSMTLEPLRDCPQNAVFMDAYFAKQDGMPRKIPKAFCIFERYAGDIMWRHTEATIPGKTVREVRQDVSLVVRTVSTFGNYDYVNDWEFKQSGSIKVTVGLTGMVQVRGTTYTHKDQMEEDVYGTLVAENSIAIHHDHFLTYRLDLDVDGDANSFVKSKLRTTRVNDRRSSRKSYWTVDSKTAKTESDARIKLGSEPAELLFVNPNKKTKMGNLIGYRLIPEGVTGPLLSRDDHPQIRAAFTNYNGWVTAYNKSEKWAGGLYADQSRGDDTLAVWSNRNRSIENEDIVLWYTLGFHHVPYQEDYPVMPTLNGGFELRPSNFFESNPVLKVKQPKEEFSP</sequence>
<dbReference type="InterPro" id="IPR015798">
    <property type="entry name" value="Cu_amine_oxidase_C"/>
</dbReference>
<dbReference type="EMBL" id="JBCGBO010000024">
    <property type="protein sequence ID" value="KAK9182588.1"/>
    <property type="molecule type" value="Genomic_DNA"/>
</dbReference>
<dbReference type="GO" id="GO:0009308">
    <property type="term" value="P:amine metabolic process"/>
    <property type="evidence" value="ECO:0007669"/>
    <property type="project" value="UniProtKB-UniRule"/>
</dbReference>
<feature type="active site" description="Schiff-base intermediate with substrate; via topaquinone" evidence="7">
    <location>
        <position position="134"/>
    </location>
</feature>
<dbReference type="PANTHER" id="PTHR10638">
    <property type="entry name" value="COPPER AMINE OXIDASE"/>
    <property type="match status" value="1"/>
</dbReference>
<dbReference type="Gene3D" id="2.70.98.20">
    <property type="entry name" value="Copper amine oxidase, catalytic domain"/>
    <property type="match status" value="1"/>
</dbReference>
<dbReference type="GO" id="GO:0009751">
    <property type="term" value="P:response to salicylic acid"/>
    <property type="evidence" value="ECO:0007669"/>
    <property type="project" value="UniProtKB-ARBA"/>
</dbReference>
<evidence type="ECO:0000256" key="5">
    <source>
        <dbReference type="ARBA" id="ARBA00023008"/>
    </source>
</evidence>
<dbReference type="Proteomes" id="UP001428341">
    <property type="component" value="Unassembled WGS sequence"/>
</dbReference>
<evidence type="ECO:0000256" key="2">
    <source>
        <dbReference type="ARBA" id="ARBA00022723"/>
    </source>
</evidence>
<keyword evidence="2 9" id="KW-0479">Metal-binding</keyword>
<feature type="domain" description="Copper amine oxidase catalytic" evidence="10">
    <location>
        <begin position="6"/>
        <end position="381"/>
    </location>
</feature>
<feature type="modified residue" description="2',4',5'-topaquinone" evidence="8">
    <location>
        <position position="134"/>
    </location>
</feature>
<dbReference type="PANTHER" id="PTHR10638:SF71">
    <property type="entry name" value="AMINE OXIDASE"/>
    <property type="match status" value="1"/>
</dbReference>
<evidence type="ECO:0000256" key="1">
    <source>
        <dbReference type="ARBA" id="ARBA00007983"/>
    </source>
</evidence>
<evidence type="ECO:0000256" key="4">
    <source>
        <dbReference type="ARBA" id="ARBA00023002"/>
    </source>
</evidence>
<dbReference type="InterPro" id="IPR049947">
    <property type="entry name" value="Cu_Am_Ox_Cu-bd"/>
</dbReference>
<evidence type="ECO:0000256" key="3">
    <source>
        <dbReference type="ARBA" id="ARBA00022772"/>
    </source>
</evidence>
<dbReference type="PROSITE" id="PS01164">
    <property type="entry name" value="COPPER_AMINE_OXID_1"/>
    <property type="match status" value="1"/>
</dbReference>
<evidence type="ECO:0000259" key="10">
    <source>
        <dbReference type="Pfam" id="PF01179"/>
    </source>
</evidence>
<keyword evidence="12" id="KW-1185">Reference proteome</keyword>
<dbReference type="GO" id="GO:1904585">
    <property type="term" value="P:response to putrescine"/>
    <property type="evidence" value="ECO:0007669"/>
    <property type="project" value="UniProtKB-ARBA"/>
</dbReference>
<dbReference type="GO" id="GO:0009733">
    <property type="term" value="P:response to auxin"/>
    <property type="evidence" value="ECO:0007669"/>
    <property type="project" value="UniProtKB-ARBA"/>
</dbReference>
<evidence type="ECO:0000313" key="11">
    <source>
        <dbReference type="EMBL" id="KAK9182588.1"/>
    </source>
</evidence>
<comment type="PTM">
    <text evidence="8 9">Topaquinone (TPQ) is generated by copper-dependent autoxidation of a specific tyrosyl residue.</text>
</comment>
<gene>
    <name evidence="11" type="ORF">WN944_025733</name>
</gene>
<dbReference type="InterPro" id="IPR036460">
    <property type="entry name" value="Cu_amine_oxidase_C_sf"/>
</dbReference>
<dbReference type="Pfam" id="PF01179">
    <property type="entry name" value="Cu_amine_oxid"/>
    <property type="match status" value="1"/>
</dbReference>
<dbReference type="FunFam" id="2.70.98.20:FF:000004">
    <property type="entry name" value="Amine oxidase"/>
    <property type="match status" value="1"/>
</dbReference>
<keyword evidence="3 7" id="KW-0801">TPQ</keyword>
<dbReference type="GO" id="GO:0009414">
    <property type="term" value="P:response to water deprivation"/>
    <property type="evidence" value="ECO:0007669"/>
    <property type="project" value="UniProtKB-ARBA"/>
</dbReference>
<dbReference type="InterPro" id="IPR000269">
    <property type="entry name" value="Cu_amine_oxidase"/>
</dbReference>
<feature type="active site" description="Proton acceptor" evidence="7">
    <location>
        <position position="46"/>
    </location>
</feature>